<organism evidence="3 4">
    <name type="scientific">Vulcaniibacterium thermophilum</name>
    <dbReference type="NCBI Taxonomy" id="1169913"/>
    <lineage>
        <taxon>Bacteria</taxon>
        <taxon>Pseudomonadati</taxon>
        <taxon>Pseudomonadota</taxon>
        <taxon>Gammaproteobacteria</taxon>
        <taxon>Lysobacterales</taxon>
        <taxon>Lysobacteraceae</taxon>
        <taxon>Vulcaniibacterium</taxon>
    </lineage>
</organism>
<dbReference type="OrthoDB" id="7061261at2"/>
<dbReference type="GO" id="GO:0004113">
    <property type="term" value="F:2',3'-cyclic-nucleotide 3'-phosphodiesterase activity"/>
    <property type="evidence" value="ECO:0007669"/>
    <property type="project" value="InterPro"/>
</dbReference>
<comment type="function">
    <text evidence="2">Hydrolyzes RNA 2',3'-cyclic phosphodiester to an RNA 2'-phosphomonoester.</text>
</comment>
<dbReference type="RefSeq" id="WP_146473833.1">
    <property type="nucleotide sequence ID" value="NZ_BNCF01000010.1"/>
</dbReference>
<dbReference type="EMBL" id="BNCF01000010">
    <property type="protein sequence ID" value="GHE37113.1"/>
    <property type="molecule type" value="Genomic_DNA"/>
</dbReference>
<comment type="caution">
    <text evidence="3">The sequence shown here is derived from an EMBL/GenBank/DDBJ whole genome shotgun (WGS) entry which is preliminary data.</text>
</comment>
<dbReference type="Pfam" id="PF13563">
    <property type="entry name" value="2_5_RNA_ligase2"/>
    <property type="match status" value="1"/>
</dbReference>
<dbReference type="SUPFAM" id="SSF55144">
    <property type="entry name" value="LigT-like"/>
    <property type="match status" value="1"/>
</dbReference>
<comment type="catalytic activity">
    <reaction evidence="2">
        <text>a 3'-end 2',3'-cyclophospho-ribonucleotide-RNA + H2O = a 3'-end 2'-phospho-ribonucleotide-RNA + H(+)</text>
        <dbReference type="Rhea" id="RHEA:11828"/>
        <dbReference type="Rhea" id="RHEA-COMP:10464"/>
        <dbReference type="Rhea" id="RHEA-COMP:17353"/>
        <dbReference type="ChEBI" id="CHEBI:15377"/>
        <dbReference type="ChEBI" id="CHEBI:15378"/>
        <dbReference type="ChEBI" id="CHEBI:83064"/>
        <dbReference type="ChEBI" id="CHEBI:173113"/>
        <dbReference type="EC" id="3.1.4.58"/>
    </reaction>
</comment>
<keyword evidence="4" id="KW-1185">Reference proteome</keyword>
<keyword evidence="1 2" id="KW-0378">Hydrolase</keyword>
<feature type="active site" description="Proton donor" evidence="2">
    <location>
        <position position="53"/>
    </location>
</feature>
<accession>A0A918Z5N0</accession>
<gene>
    <name evidence="3" type="ORF">GCM10007167_19070</name>
</gene>
<evidence type="ECO:0000313" key="3">
    <source>
        <dbReference type="EMBL" id="GHE37113.1"/>
    </source>
</evidence>
<dbReference type="GO" id="GO:0008664">
    <property type="term" value="F:RNA 2',3'-cyclic 3'-phosphodiesterase activity"/>
    <property type="evidence" value="ECO:0007669"/>
    <property type="project" value="UniProtKB-EC"/>
</dbReference>
<dbReference type="EC" id="3.1.4.58" evidence="2"/>
<reference evidence="3" key="2">
    <citation type="submission" date="2020-09" db="EMBL/GenBank/DDBJ databases">
        <authorList>
            <person name="Sun Q."/>
            <person name="Kim S."/>
        </authorList>
    </citation>
    <scope>NUCLEOTIDE SEQUENCE</scope>
    <source>
        <strain evidence="3">KCTC 32020</strain>
    </source>
</reference>
<dbReference type="PANTHER" id="PTHR35561">
    <property type="entry name" value="RNA 2',3'-CYCLIC PHOSPHODIESTERASE"/>
    <property type="match status" value="1"/>
</dbReference>
<dbReference type="Proteomes" id="UP000636453">
    <property type="component" value="Unassembled WGS sequence"/>
</dbReference>
<comment type="similarity">
    <text evidence="2">Belongs to the 2H phosphoesterase superfamily. ThpR family.</text>
</comment>
<protein>
    <recommendedName>
        <fullName evidence="2">RNA 2',3'-cyclic phosphodiesterase</fullName>
        <shortName evidence="2">RNA 2',3'-CPDase</shortName>
        <ecNumber evidence="2">3.1.4.58</ecNumber>
    </recommendedName>
</protein>
<proteinExistence type="inferred from homology"/>
<dbReference type="Gene3D" id="3.90.1140.10">
    <property type="entry name" value="Cyclic phosphodiesterase"/>
    <property type="match status" value="1"/>
</dbReference>
<sequence>MQGDLLGGAGEIHRLFLALWPDAPVRRAVRAAVERLQREHAPGGRAVNPARYHVTLQYFGDFDRRPDALLADVRRALAALGMPRFVLPLERAGRFGTVGWLGPERTPEPLDALWRALDAALRGAGVRTRGHARFVPHLTVLRDMRRPLPPVALAPIEWPVDRVVLIDSRHGGGGPAYDLLESWPLR</sequence>
<dbReference type="AlphaFoldDB" id="A0A918Z5N0"/>
<evidence type="ECO:0000313" key="4">
    <source>
        <dbReference type="Proteomes" id="UP000636453"/>
    </source>
</evidence>
<feature type="active site" description="Proton acceptor" evidence="2">
    <location>
        <position position="137"/>
    </location>
</feature>
<dbReference type="NCBIfam" id="TIGR02258">
    <property type="entry name" value="2_5_ligase"/>
    <property type="match status" value="1"/>
</dbReference>
<feature type="short sequence motif" description="HXTX 1" evidence="2">
    <location>
        <begin position="53"/>
        <end position="56"/>
    </location>
</feature>
<dbReference type="InterPro" id="IPR009097">
    <property type="entry name" value="Cyclic_Pdiesterase"/>
</dbReference>
<feature type="short sequence motif" description="HXTX 2" evidence="2">
    <location>
        <begin position="137"/>
        <end position="140"/>
    </location>
</feature>
<dbReference type="PANTHER" id="PTHR35561:SF1">
    <property type="entry name" value="RNA 2',3'-CYCLIC PHOSPHODIESTERASE"/>
    <property type="match status" value="1"/>
</dbReference>
<evidence type="ECO:0000256" key="1">
    <source>
        <dbReference type="ARBA" id="ARBA00022801"/>
    </source>
</evidence>
<evidence type="ECO:0000256" key="2">
    <source>
        <dbReference type="HAMAP-Rule" id="MF_01940"/>
    </source>
</evidence>
<reference evidence="3" key="1">
    <citation type="journal article" date="2014" name="Int. J. Syst. Evol. Microbiol.">
        <title>Complete genome sequence of Corynebacterium casei LMG S-19264T (=DSM 44701T), isolated from a smear-ripened cheese.</title>
        <authorList>
            <consortium name="US DOE Joint Genome Institute (JGI-PGF)"/>
            <person name="Walter F."/>
            <person name="Albersmeier A."/>
            <person name="Kalinowski J."/>
            <person name="Ruckert C."/>
        </authorList>
    </citation>
    <scope>NUCLEOTIDE SEQUENCE</scope>
    <source>
        <strain evidence="3">KCTC 32020</strain>
    </source>
</reference>
<name>A0A918Z5N0_9GAMM</name>
<dbReference type="InterPro" id="IPR004175">
    <property type="entry name" value="RNA_CPDase"/>
</dbReference>
<dbReference type="HAMAP" id="MF_01940">
    <property type="entry name" value="RNA_CPDase"/>
    <property type="match status" value="1"/>
</dbReference>